<accession>A0A8S1BAS8</accession>
<reference evidence="1 2" key="1">
    <citation type="submission" date="2020-04" db="EMBL/GenBank/DDBJ databases">
        <authorList>
            <person name="Wallbank WR R."/>
            <person name="Pardo Diaz C."/>
            <person name="Kozak K."/>
            <person name="Martin S."/>
            <person name="Jiggins C."/>
            <person name="Moest M."/>
            <person name="Warren A I."/>
            <person name="Byers J.R.P. K."/>
            <person name="Montejo-Kovacevich G."/>
            <person name="Yen C E."/>
        </authorList>
    </citation>
    <scope>NUCLEOTIDE SEQUENCE [LARGE SCALE GENOMIC DNA]</scope>
</reference>
<dbReference type="EMBL" id="CADEBC010000602">
    <property type="protein sequence ID" value="CAB3258928.1"/>
    <property type="molecule type" value="Genomic_DNA"/>
</dbReference>
<sequence length="77" mass="9069">MGTNYHFVYPLGMVKRYSSTEGRKEDVDIPFAFQEYNEVSTWVESIKLASPSPYTDQIRGKKWWRVTIYLYAGFECS</sequence>
<name>A0A8S1BAS8_ARCPL</name>
<keyword evidence="2" id="KW-1185">Reference proteome</keyword>
<gene>
    <name evidence="1" type="ORF">APLA_LOCUS16772</name>
</gene>
<dbReference type="AlphaFoldDB" id="A0A8S1BAS8"/>
<organism evidence="1 2">
    <name type="scientific">Arctia plantaginis</name>
    <name type="common">Wood tiger moth</name>
    <name type="synonym">Phalaena plantaginis</name>
    <dbReference type="NCBI Taxonomy" id="874455"/>
    <lineage>
        <taxon>Eukaryota</taxon>
        <taxon>Metazoa</taxon>
        <taxon>Ecdysozoa</taxon>
        <taxon>Arthropoda</taxon>
        <taxon>Hexapoda</taxon>
        <taxon>Insecta</taxon>
        <taxon>Pterygota</taxon>
        <taxon>Neoptera</taxon>
        <taxon>Endopterygota</taxon>
        <taxon>Lepidoptera</taxon>
        <taxon>Glossata</taxon>
        <taxon>Ditrysia</taxon>
        <taxon>Noctuoidea</taxon>
        <taxon>Erebidae</taxon>
        <taxon>Arctiinae</taxon>
        <taxon>Arctia</taxon>
    </lineage>
</organism>
<protein>
    <submittedName>
        <fullName evidence="1">Uncharacterized protein</fullName>
    </submittedName>
</protein>
<dbReference type="OrthoDB" id="10057240at2759"/>
<evidence type="ECO:0000313" key="2">
    <source>
        <dbReference type="Proteomes" id="UP000494106"/>
    </source>
</evidence>
<proteinExistence type="predicted"/>
<comment type="caution">
    <text evidence="1">The sequence shown here is derived from an EMBL/GenBank/DDBJ whole genome shotgun (WGS) entry which is preliminary data.</text>
</comment>
<evidence type="ECO:0000313" key="1">
    <source>
        <dbReference type="EMBL" id="CAB3258928.1"/>
    </source>
</evidence>
<dbReference type="Proteomes" id="UP000494106">
    <property type="component" value="Unassembled WGS sequence"/>
</dbReference>